<feature type="compositionally biased region" description="Basic and acidic residues" evidence="1">
    <location>
        <begin position="75"/>
        <end position="87"/>
    </location>
</feature>
<gene>
    <name evidence="2" type="ORF">Agabi119p4_2733</name>
</gene>
<name>A0A8H7F9T8_AGABI</name>
<evidence type="ECO:0000313" key="2">
    <source>
        <dbReference type="EMBL" id="KAF7783357.1"/>
    </source>
</evidence>
<dbReference type="AlphaFoldDB" id="A0A8H7F9T8"/>
<feature type="region of interest" description="Disordered" evidence="1">
    <location>
        <begin position="1"/>
        <end position="107"/>
    </location>
</feature>
<evidence type="ECO:0000313" key="3">
    <source>
        <dbReference type="Proteomes" id="UP000629468"/>
    </source>
</evidence>
<evidence type="ECO:0000256" key="1">
    <source>
        <dbReference type="SAM" id="MobiDB-lite"/>
    </source>
</evidence>
<protein>
    <submittedName>
        <fullName evidence="2">Uncharacterized protein</fullName>
    </submittedName>
</protein>
<dbReference type="Proteomes" id="UP000629468">
    <property type="component" value="Unassembled WGS sequence"/>
</dbReference>
<sequence length="236" mass="25747">MSEAELTRKTVLSGKSAQVRRSERLPKKKDLLEPTVKEEPASDVIELTDEESLAGEQASPDNLLSTDRRKGKRAAPVEEKQSDDGIDKQSVIELTDGSSAGEHASQDTLPSVSFLLESHRKQIALGEGKSNDDVIELTDESSVGDPASQPSIDWPTVFKRKRTVQELDGSGNGQAEEKPSAAKKIRVPSQKSKRTSCGMCDAPRLPDAFIAKGARVKNASRDDEFVQRVGILAFYR</sequence>
<dbReference type="EMBL" id="JABXXO010000003">
    <property type="protein sequence ID" value="KAF7783357.1"/>
    <property type="molecule type" value="Genomic_DNA"/>
</dbReference>
<feature type="compositionally biased region" description="Basic and acidic residues" evidence="1">
    <location>
        <begin position="20"/>
        <end position="40"/>
    </location>
</feature>
<proteinExistence type="predicted"/>
<comment type="caution">
    <text evidence="2">The sequence shown here is derived from an EMBL/GenBank/DDBJ whole genome shotgun (WGS) entry which is preliminary data.</text>
</comment>
<reference evidence="2 3" key="1">
    <citation type="journal article" name="Sci. Rep.">
        <title>Telomere-to-telomere assembled and centromere annotated genomes of the two main subspecies of the button mushroom Agaricus bisporus reveal especially polymorphic chromosome ends.</title>
        <authorList>
            <person name="Sonnenberg A.S.M."/>
            <person name="Sedaghat-Telgerd N."/>
            <person name="Lavrijssen B."/>
            <person name="Ohm R.A."/>
            <person name="Hendrickx P.M."/>
            <person name="Scholtmeijer K."/>
            <person name="Baars J.J.P."/>
            <person name="van Peer A."/>
        </authorList>
    </citation>
    <scope>NUCLEOTIDE SEQUENCE [LARGE SCALE GENOMIC DNA]</scope>
    <source>
        <strain evidence="2 3">H119_p4</strain>
    </source>
</reference>
<feature type="region of interest" description="Disordered" evidence="1">
    <location>
        <begin position="163"/>
        <end position="199"/>
    </location>
</feature>
<feature type="compositionally biased region" description="Basic residues" evidence="1">
    <location>
        <begin position="181"/>
        <end position="194"/>
    </location>
</feature>
<organism evidence="2 3">
    <name type="scientific">Agaricus bisporus var. burnettii</name>
    <dbReference type="NCBI Taxonomy" id="192524"/>
    <lineage>
        <taxon>Eukaryota</taxon>
        <taxon>Fungi</taxon>
        <taxon>Dikarya</taxon>
        <taxon>Basidiomycota</taxon>
        <taxon>Agaricomycotina</taxon>
        <taxon>Agaricomycetes</taxon>
        <taxon>Agaricomycetidae</taxon>
        <taxon>Agaricales</taxon>
        <taxon>Agaricineae</taxon>
        <taxon>Agaricaceae</taxon>
        <taxon>Agaricus</taxon>
    </lineage>
</organism>
<accession>A0A8H7F9T8</accession>